<dbReference type="SUPFAM" id="SSF52980">
    <property type="entry name" value="Restriction endonuclease-like"/>
    <property type="match status" value="1"/>
</dbReference>
<comment type="caution">
    <text evidence="5">The sequence shown here is derived from an EMBL/GenBank/DDBJ whole genome shotgun (WGS) entry which is preliminary data.</text>
</comment>
<dbReference type="RefSeq" id="WP_067577666.1">
    <property type="nucleotide sequence ID" value="NZ_JAAGNC010000081.1"/>
</dbReference>
<evidence type="ECO:0000256" key="3">
    <source>
        <dbReference type="ARBA" id="ARBA00022801"/>
    </source>
</evidence>
<keyword evidence="2 5" id="KW-0255">Endonuclease</keyword>
<evidence type="ECO:0000256" key="2">
    <source>
        <dbReference type="ARBA" id="ARBA00022759"/>
    </source>
</evidence>
<organism evidence="5 6">
    <name type="scientific">Amycolatopsis rubida</name>
    <dbReference type="NCBI Taxonomy" id="112413"/>
    <lineage>
        <taxon>Bacteria</taxon>
        <taxon>Bacillati</taxon>
        <taxon>Actinomycetota</taxon>
        <taxon>Actinomycetes</taxon>
        <taxon>Pseudonocardiales</taxon>
        <taxon>Pseudonocardiaceae</taxon>
        <taxon>Amycolatopsis</taxon>
    </lineage>
</organism>
<dbReference type="GO" id="GO:0004519">
    <property type="term" value="F:endonuclease activity"/>
    <property type="evidence" value="ECO:0007669"/>
    <property type="project" value="UniProtKB-KW"/>
</dbReference>
<name>A0ABX0BPD2_9PSEU</name>
<dbReference type="Gene3D" id="3.40.600.10">
    <property type="entry name" value="DNA mismatch repair MutH/Restriction endonuclease, type II"/>
    <property type="match status" value="1"/>
</dbReference>
<dbReference type="CDD" id="cd22338">
    <property type="entry name" value="NaeI-like"/>
    <property type="match status" value="1"/>
</dbReference>
<evidence type="ECO:0000313" key="5">
    <source>
        <dbReference type="EMBL" id="NEC56844.1"/>
    </source>
</evidence>
<reference evidence="5 6" key="1">
    <citation type="submission" date="2020-01" db="EMBL/GenBank/DDBJ databases">
        <title>Insect and environment-associated Actinomycetes.</title>
        <authorList>
            <person name="Currrie C."/>
            <person name="Chevrette M."/>
            <person name="Carlson C."/>
            <person name="Stubbendieck R."/>
            <person name="Wendt-Pienkowski E."/>
        </authorList>
    </citation>
    <scope>NUCLEOTIDE SEQUENCE [LARGE SCALE GENOMIC DNA]</scope>
    <source>
        <strain evidence="5 6">SID8386</strain>
    </source>
</reference>
<keyword evidence="1" id="KW-0540">Nuclease</keyword>
<dbReference type="InterPro" id="IPR037057">
    <property type="entry name" value="DNA_rep_MutH/T2_RE_sf"/>
</dbReference>
<protein>
    <submittedName>
        <fullName evidence="5">Restriction endonuclease</fullName>
    </submittedName>
</protein>
<sequence>MVDDGQDGQAGLWSEPANQDLDPQLDEVAAVLRKADPDGKRFAGAIRRSIDMLLDGQNTGRYRWDQLHKTEKTHAGTLIEINIQREFDFAGGESMDYAIGGVDVDCKFSQRNGAWMIPPEARDHLLLVVWASDQESRWCAGLVRAKPEHLRIAQNRDGKSTLNTYGKGQIRWLFRDAPLKENMLLRLTEAEINEVFGSSSGQQRVNALFRLAVGKRVSRNVVATVAMQYDYMKRVRGNGGARSFLKSAGIVILGDYAKHVSIARNLNIAEPGEGEFVSARLRPKTAGDLGPSVVLDGEEWVVASPADQITKPAPDLPRV</sequence>
<gene>
    <name evidence="5" type="ORF">G3I59_14940</name>
</gene>
<evidence type="ECO:0000256" key="1">
    <source>
        <dbReference type="ARBA" id="ARBA00022722"/>
    </source>
</evidence>
<feature type="domain" description="Type II restriction enzyme NaeI" evidence="4">
    <location>
        <begin position="27"/>
        <end position="310"/>
    </location>
</feature>
<evidence type="ECO:0000313" key="6">
    <source>
        <dbReference type="Proteomes" id="UP000470404"/>
    </source>
</evidence>
<dbReference type="InterPro" id="IPR011335">
    <property type="entry name" value="Restrct_endonuc-II-like"/>
</dbReference>
<accession>A0ABX0BPD2</accession>
<dbReference type="InterPro" id="IPR015210">
    <property type="entry name" value="NaeI"/>
</dbReference>
<dbReference type="Proteomes" id="UP000470404">
    <property type="component" value="Unassembled WGS sequence"/>
</dbReference>
<dbReference type="EMBL" id="JAAGNC010000081">
    <property type="protein sequence ID" value="NEC56844.1"/>
    <property type="molecule type" value="Genomic_DNA"/>
</dbReference>
<keyword evidence="6" id="KW-1185">Reference proteome</keyword>
<dbReference type="InterPro" id="IPR036388">
    <property type="entry name" value="WH-like_DNA-bd_sf"/>
</dbReference>
<dbReference type="Gene3D" id="1.10.10.10">
    <property type="entry name" value="Winged helix-like DNA-binding domain superfamily/Winged helix DNA-binding domain"/>
    <property type="match status" value="1"/>
</dbReference>
<keyword evidence="3" id="KW-0378">Hydrolase</keyword>
<proteinExistence type="predicted"/>
<evidence type="ECO:0000259" key="4">
    <source>
        <dbReference type="Pfam" id="PF09126"/>
    </source>
</evidence>
<dbReference type="Pfam" id="PF09126">
    <property type="entry name" value="NaeI"/>
    <property type="match status" value="1"/>
</dbReference>